<evidence type="ECO:0000313" key="2">
    <source>
        <dbReference type="Proteomes" id="UP000249645"/>
    </source>
</evidence>
<dbReference type="AlphaFoldDB" id="A0A2W5ECY7"/>
<evidence type="ECO:0000313" key="1">
    <source>
        <dbReference type="EMBL" id="PZP41881.1"/>
    </source>
</evidence>
<dbReference type="InterPro" id="IPR021953">
    <property type="entry name" value="DUF3570"/>
</dbReference>
<dbReference type="Pfam" id="PF12094">
    <property type="entry name" value="DUF3570"/>
    <property type="match status" value="1"/>
</dbReference>
<dbReference type="Proteomes" id="UP000249645">
    <property type="component" value="Unassembled WGS sequence"/>
</dbReference>
<accession>A0A2W5ECY7</accession>
<protein>
    <recommendedName>
        <fullName evidence="3">DUF3570 domain-containing protein</fullName>
    </recommendedName>
</protein>
<proteinExistence type="predicted"/>
<gene>
    <name evidence="1" type="ORF">DI598_17705</name>
</gene>
<reference evidence="1 2" key="1">
    <citation type="submission" date="2017-11" db="EMBL/GenBank/DDBJ databases">
        <title>Infants hospitalized years apart are colonized by the same room-sourced microbial strains.</title>
        <authorList>
            <person name="Brooks B."/>
            <person name="Olm M.R."/>
            <person name="Firek B.A."/>
            <person name="Baker R."/>
            <person name="Thomas B.C."/>
            <person name="Morowitz M.J."/>
            <person name="Banfield J.F."/>
        </authorList>
    </citation>
    <scope>NUCLEOTIDE SEQUENCE [LARGE SCALE GENOMIC DNA]</scope>
    <source>
        <strain evidence="1">S2_009_000_R2_76</strain>
    </source>
</reference>
<name>A0A2W5ECY7_9SPHI</name>
<feature type="non-terminal residue" evidence="1">
    <location>
        <position position="1"/>
    </location>
</feature>
<sequence>IEVNMIRQDAHNRKQNLNIGLGIDHYTSASSDMIDLKANSSASHADTRIYPSVTWSVENEAKGSNYSLGVSSSKEFDYMSYGFNAQYAHKTKNKMGELSVGFKMYLDKVKLVTPIELRSSTQPEEHIDYGSANRNTFQQSLSYSQIINKQFLVMFMADFVEQNGYLSLPFHRVYFQDSSVHQEKLPSTRFKLPLGVRANYFLGDNFIFRLYYRYYWDNWGLKAHTADIELPIKISPFVSISPFYRFYKQWGMQYFAPYRTHTDADNFYVSNYDYANFTSHFIGTGVRISPPNGILGIRRINMMEIRFGHYFNNVTLQSNIITLNLRFK</sequence>
<dbReference type="EMBL" id="QFOI01000479">
    <property type="protein sequence ID" value="PZP41881.1"/>
    <property type="molecule type" value="Genomic_DNA"/>
</dbReference>
<comment type="caution">
    <text evidence="1">The sequence shown here is derived from an EMBL/GenBank/DDBJ whole genome shotgun (WGS) entry which is preliminary data.</text>
</comment>
<organism evidence="1 2">
    <name type="scientific">Pseudopedobacter saltans</name>
    <dbReference type="NCBI Taxonomy" id="151895"/>
    <lineage>
        <taxon>Bacteria</taxon>
        <taxon>Pseudomonadati</taxon>
        <taxon>Bacteroidota</taxon>
        <taxon>Sphingobacteriia</taxon>
        <taxon>Sphingobacteriales</taxon>
        <taxon>Sphingobacteriaceae</taxon>
        <taxon>Pseudopedobacter</taxon>
    </lineage>
</organism>
<evidence type="ECO:0008006" key="3">
    <source>
        <dbReference type="Google" id="ProtNLM"/>
    </source>
</evidence>